<comment type="subcellular location">
    <subcellularLocation>
        <location evidence="3">Membrane</location>
        <topology evidence="3">Multi-pass membrane protein</topology>
    </subcellularLocation>
</comment>
<feature type="transmembrane region" description="Helical" evidence="13">
    <location>
        <begin position="65"/>
        <end position="86"/>
    </location>
</feature>
<comment type="subunit">
    <text evidence="12">Part of an enzyme complex containing four subunits: a flavoprotein, an iron-sulfur protein, plus two membrane-anchoring proteins, SdhC and SdhD. The complex can form homotrimers.</text>
</comment>
<evidence type="ECO:0000313" key="15">
    <source>
        <dbReference type="Proteomes" id="UP001375743"/>
    </source>
</evidence>
<name>A0ABU8XXZ3_9PROT</name>
<evidence type="ECO:0000256" key="13">
    <source>
        <dbReference type="SAM" id="Phobius"/>
    </source>
</evidence>
<protein>
    <recommendedName>
        <fullName evidence="5">Succinate dehydrogenase cytochrome b556 subunit</fullName>
    </recommendedName>
</protein>
<evidence type="ECO:0000256" key="8">
    <source>
        <dbReference type="ARBA" id="ARBA00022723"/>
    </source>
</evidence>
<dbReference type="PANTHER" id="PTHR10978:SF5">
    <property type="entry name" value="SUCCINATE DEHYDROGENASE CYTOCHROME B560 SUBUNIT, MITOCHONDRIAL"/>
    <property type="match status" value="1"/>
</dbReference>
<dbReference type="InterPro" id="IPR034804">
    <property type="entry name" value="SQR/QFR_C/D"/>
</dbReference>
<gene>
    <name evidence="14" type="primary">sdhC</name>
    <name evidence="14" type="ORF">U1T56_23240</name>
</gene>
<comment type="similarity">
    <text evidence="4">Belongs to the cytochrome b560 family.</text>
</comment>
<proteinExistence type="inferred from homology"/>
<keyword evidence="7 13" id="KW-0812">Transmembrane</keyword>
<evidence type="ECO:0000256" key="11">
    <source>
        <dbReference type="ARBA" id="ARBA00023136"/>
    </source>
</evidence>
<evidence type="ECO:0000256" key="10">
    <source>
        <dbReference type="ARBA" id="ARBA00023004"/>
    </source>
</evidence>
<feature type="transmembrane region" description="Helical" evidence="13">
    <location>
        <begin position="107"/>
        <end position="127"/>
    </location>
</feature>
<reference evidence="14 15" key="1">
    <citation type="submission" date="2024-01" db="EMBL/GenBank/DDBJ databases">
        <title>Multi-omics insights into the function and evolution of sodium benzoate biodegradation pathways in Benzoatithermus flavus gen. nov., sp. nov. from hot spring.</title>
        <authorList>
            <person name="Hu C.-J."/>
            <person name="Li W.-J."/>
        </authorList>
    </citation>
    <scope>NUCLEOTIDE SEQUENCE [LARGE SCALE GENOMIC DNA]</scope>
    <source>
        <strain evidence="14 15">SYSU G07066</strain>
    </source>
</reference>
<dbReference type="NCBIfam" id="TIGR02970">
    <property type="entry name" value="succ_dehyd_cytB"/>
    <property type="match status" value="1"/>
</dbReference>
<accession>A0ABU8XXZ3</accession>
<dbReference type="Proteomes" id="UP001375743">
    <property type="component" value="Unassembled WGS sequence"/>
</dbReference>
<evidence type="ECO:0000256" key="3">
    <source>
        <dbReference type="ARBA" id="ARBA00004141"/>
    </source>
</evidence>
<dbReference type="InterPro" id="IPR000701">
    <property type="entry name" value="SuccDH_FuR_B_TM-su"/>
</dbReference>
<keyword evidence="10" id="KW-0408">Iron</keyword>
<keyword evidence="8" id="KW-0479">Metal-binding</keyword>
<feature type="transmembrane region" description="Helical" evidence="13">
    <location>
        <begin position="21"/>
        <end position="45"/>
    </location>
</feature>
<dbReference type="SUPFAM" id="SSF81343">
    <property type="entry name" value="Fumarate reductase respiratory complex transmembrane subunits"/>
    <property type="match status" value="1"/>
</dbReference>
<evidence type="ECO:0000256" key="7">
    <source>
        <dbReference type="ARBA" id="ARBA00022692"/>
    </source>
</evidence>
<dbReference type="Pfam" id="PF01127">
    <property type="entry name" value="Sdh_cyt"/>
    <property type="match status" value="1"/>
</dbReference>
<comment type="function">
    <text evidence="2">Membrane-anchoring subunit of succinate dehydrogenase (SDH).</text>
</comment>
<organism evidence="14 15">
    <name type="scientific">Benzoatithermus flavus</name>
    <dbReference type="NCBI Taxonomy" id="3108223"/>
    <lineage>
        <taxon>Bacteria</taxon>
        <taxon>Pseudomonadati</taxon>
        <taxon>Pseudomonadota</taxon>
        <taxon>Alphaproteobacteria</taxon>
        <taxon>Geminicoccales</taxon>
        <taxon>Geminicoccaceae</taxon>
        <taxon>Benzoatithermus</taxon>
    </lineage>
</organism>
<evidence type="ECO:0000313" key="14">
    <source>
        <dbReference type="EMBL" id="MEK0086083.1"/>
    </source>
</evidence>
<evidence type="ECO:0000256" key="4">
    <source>
        <dbReference type="ARBA" id="ARBA00007244"/>
    </source>
</evidence>
<evidence type="ECO:0000256" key="12">
    <source>
        <dbReference type="ARBA" id="ARBA00025912"/>
    </source>
</evidence>
<keyword evidence="9 13" id="KW-1133">Transmembrane helix</keyword>
<keyword evidence="6" id="KW-0349">Heme</keyword>
<dbReference type="Gene3D" id="1.20.1300.10">
    <property type="entry name" value="Fumarate reductase/succinate dehydrogenase, transmembrane subunit"/>
    <property type="match status" value="1"/>
</dbReference>
<dbReference type="EMBL" id="JBBLZC010000043">
    <property type="protein sequence ID" value="MEK0086083.1"/>
    <property type="molecule type" value="Genomic_DNA"/>
</dbReference>
<evidence type="ECO:0000256" key="6">
    <source>
        <dbReference type="ARBA" id="ARBA00022617"/>
    </source>
</evidence>
<comment type="cofactor">
    <cofactor evidence="1">
        <name>heme</name>
        <dbReference type="ChEBI" id="CHEBI:30413"/>
    </cofactor>
</comment>
<dbReference type="InterPro" id="IPR014314">
    <property type="entry name" value="Succ_DH_cytb556"/>
</dbReference>
<evidence type="ECO:0000256" key="5">
    <source>
        <dbReference type="ARBA" id="ARBA00020076"/>
    </source>
</evidence>
<evidence type="ECO:0000256" key="1">
    <source>
        <dbReference type="ARBA" id="ARBA00001971"/>
    </source>
</evidence>
<evidence type="ECO:0000256" key="2">
    <source>
        <dbReference type="ARBA" id="ARBA00004050"/>
    </source>
</evidence>
<evidence type="ECO:0000256" key="9">
    <source>
        <dbReference type="ARBA" id="ARBA00022989"/>
    </source>
</evidence>
<dbReference type="PIRSF" id="PIRSF000178">
    <property type="entry name" value="SDH_cyt_b560"/>
    <property type="match status" value="1"/>
</dbReference>
<keyword evidence="15" id="KW-1185">Reference proteome</keyword>
<dbReference type="RefSeq" id="WP_418161925.1">
    <property type="nucleotide sequence ID" value="NZ_JBBLZC010000043.1"/>
</dbReference>
<dbReference type="CDD" id="cd03499">
    <property type="entry name" value="SQR_TypeC_SdhC"/>
    <property type="match status" value="1"/>
</dbReference>
<sequence length="128" mass="13996">MAQASRPLSPHLQIYRWYFTMALSIAHRVTGAGLTVGLLLLAWWLLALAGGPDSFATVQAAMDNFLGGLILFGFTLFFFYHALNGIRHLVWDLGYNLEKTAAYRSGVVVVAGTVVLTLLTWIAILIVG</sequence>
<keyword evidence="11 13" id="KW-0472">Membrane</keyword>
<comment type="caution">
    <text evidence="14">The sequence shown here is derived from an EMBL/GenBank/DDBJ whole genome shotgun (WGS) entry which is preliminary data.</text>
</comment>
<dbReference type="PROSITE" id="PS01001">
    <property type="entry name" value="SDH_CYT_2"/>
    <property type="match status" value="1"/>
</dbReference>
<dbReference type="PANTHER" id="PTHR10978">
    <property type="entry name" value="SUCCINATE DEHYDROGENASE CYTOCHROME B560 SUBUNIT"/>
    <property type="match status" value="1"/>
</dbReference>
<dbReference type="InterPro" id="IPR018495">
    <property type="entry name" value="Succ_DH_cyt_bsu_CS"/>
</dbReference>